<dbReference type="EMBL" id="JAOTJD010000008">
    <property type="protein sequence ID" value="MFD3263499.1"/>
    <property type="molecule type" value="Genomic_DNA"/>
</dbReference>
<dbReference type="InterPro" id="IPR013096">
    <property type="entry name" value="Cupin_2"/>
</dbReference>
<proteinExistence type="predicted"/>
<organism evidence="3 4">
    <name type="scientific">Phenylobacterium ferrooxidans</name>
    <dbReference type="NCBI Taxonomy" id="2982689"/>
    <lineage>
        <taxon>Bacteria</taxon>
        <taxon>Pseudomonadati</taxon>
        <taxon>Pseudomonadota</taxon>
        <taxon>Alphaproteobacteria</taxon>
        <taxon>Caulobacterales</taxon>
        <taxon>Caulobacteraceae</taxon>
        <taxon>Phenylobacterium</taxon>
    </lineage>
</organism>
<dbReference type="InterPro" id="IPR011051">
    <property type="entry name" value="RmlC_Cupin_sf"/>
</dbReference>
<dbReference type="Pfam" id="PF07883">
    <property type="entry name" value="Cupin_2"/>
    <property type="match status" value="1"/>
</dbReference>
<keyword evidence="4" id="KW-1185">Reference proteome</keyword>
<sequence>MKGFVEDIEDLTVENAAFRRVLYTGKHLQLVLMALKAGEEIGSETHVGHDQFFRIEKGKGEVWIDGERTKIKRDDAIVVPAGATHNIVNTGSKSLKLYTLYAPPQHPDGLVRATKADAAATKAHFDGKTTEGPAPAKATGRGGTHEKPAD</sequence>
<protein>
    <submittedName>
        <fullName evidence="3">Cupin domain-containing protein</fullName>
    </submittedName>
</protein>
<comment type="caution">
    <text evidence="3">The sequence shown here is derived from an EMBL/GenBank/DDBJ whole genome shotgun (WGS) entry which is preliminary data.</text>
</comment>
<evidence type="ECO:0000313" key="3">
    <source>
        <dbReference type="EMBL" id="MFD3263499.1"/>
    </source>
</evidence>
<gene>
    <name evidence="3" type="ORF">OCL97_05895</name>
</gene>
<dbReference type="Proteomes" id="UP001598130">
    <property type="component" value="Unassembled WGS sequence"/>
</dbReference>
<dbReference type="InterPro" id="IPR052538">
    <property type="entry name" value="Flavonoid_dioxygenase-like"/>
</dbReference>
<dbReference type="PANTHER" id="PTHR43346:SF1">
    <property type="entry name" value="QUERCETIN 2,3-DIOXYGENASE-RELATED"/>
    <property type="match status" value="1"/>
</dbReference>
<dbReference type="Gene3D" id="2.60.120.10">
    <property type="entry name" value="Jelly Rolls"/>
    <property type="match status" value="1"/>
</dbReference>
<evidence type="ECO:0000313" key="4">
    <source>
        <dbReference type="Proteomes" id="UP001598130"/>
    </source>
</evidence>
<accession>A0ABW6CK92</accession>
<evidence type="ECO:0000259" key="2">
    <source>
        <dbReference type="Pfam" id="PF07883"/>
    </source>
</evidence>
<dbReference type="InterPro" id="IPR014710">
    <property type="entry name" value="RmlC-like_jellyroll"/>
</dbReference>
<dbReference type="SUPFAM" id="SSF51182">
    <property type="entry name" value="RmlC-like cupins"/>
    <property type="match status" value="1"/>
</dbReference>
<feature type="region of interest" description="Disordered" evidence="1">
    <location>
        <begin position="115"/>
        <end position="150"/>
    </location>
</feature>
<dbReference type="PANTHER" id="PTHR43346">
    <property type="entry name" value="LIGAND BINDING DOMAIN PROTEIN, PUTATIVE (AFU_ORTHOLOGUE AFUA_6G14370)-RELATED"/>
    <property type="match status" value="1"/>
</dbReference>
<dbReference type="RefSeq" id="WP_377368469.1">
    <property type="nucleotide sequence ID" value="NZ_JAOTJD010000008.1"/>
</dbReference>
<reference evidence="3 4" key="1">
    <citation type="submission" date="2022-09" db="EMBL/GenBank/DDBJ databases">
        <title>New species of Phenylobacterium.</title>
        <authorList>
            <person name="Mieszkin S."/>
        </authorList>
    </citation>
    <scope>NUCLEOTIDE SEQUENCE [LARGE SCALE GENOMIC DNA]</scope>
    <source>
        <strain evidence="3 4">HK31-G</strain>
    </source>
</reference>
<evidence type="ECO:0000256" key="1">
    <source>
        <dbReference type="SAM" id="MobiDB-lite"/>
    </source>
</evidence>
<feature type="domain" description="Cupin type-2" evidence="2">
    <location>
        <begin position="32"/>
        <end position="100"/>
    </location>
</feature>
<name>A0ABW6CK92_9CAUL</name>
<dbReference type="CDD" id="cd02223">
    <property type="entry name" value="cupin_Bh2720-like"/>
    <property type="match status" value="1"/>
</dbReference>